<keyword evidence="2" id="KW-1185">Reference proteome</keyword>
<dbReference type="AlphaFoldDB" id="A0AAD8PNC9"/>
<evidence type="ECO:0000313" key="2">
    <source>
        <dbReference type="Proteomes" id="UP001230504"/>
    </source>
</evidence>
<dbReference type="GeneID" id="85437415"/>
<reference evidence="1" key="1">
    <citation type="submission" date="2021-06" db="EMBL/GenBank/DDBJ databases">
        <title>Comparative genomics, transcriptomics and evolutionary studies reveal genomic signatures of adaptation to plant cell wall in hemibiotrophic fungi.</title>
        <authorList>
            <consortium name="DOE Joint Genome Institute"/>
            <person name="Baroncelli R."/>
            <person name="Diaz J.F."/>
            <person name="Benocci T."/>
            <person name="Peng M."/>
            <person name="Battaglia E."/>
            <person name="Haridas S."/>
            <person name="Andreopoulos W."/>
            <person name="Labutti K."/>
            <person name="Pangilinan J."/>
            <person name="Floch G.L."/>
            <person name="Makela M.R."/>
            <person name="Henrissat B."/>
            <person name="Grigoriev I.V."/>
            <person name="Crouch J.A."/>
            <person name="De Vries R.P."/>
            <person name="Sukno S.A."/>
            <person name="Thon M.R."/>
        </authorList>
    </citation>
    <scope>NUCLEOTIDE SEQUENCE</scope>
    <source>
        <strain evidence="1">CBS 125086</strain>
    </source>
</reference>
<dbReference type="RefSeq" id="XP_060408455.1">
    <property type="nucleotide sequence ID" value="XM_060553175.1"/>
</dbReference>
<organism evidence="1 2">
    <name type="scientific">Colletotrichum navitas</name>
    <dbReference type="NCBI Taxonomy" id="681940"/>
    <lineage>
        <taxon>Eukaryota</taxon>
        <taxon>Fungi</taxon>
        <taxon>Dikarya</taxon>
        <taxon>Ascomycota</taxon>
        <taxon>Pezizomycotina</taxon>
        <taxon>Sordariomycetes</taxon>
        <taxon>Hypocreomycetidae</taxon>
        <taxon>Glomerellales</taxon>
        <taxon>Glomerellaceae</taxon>
        <taxon>Colletotrichum</taxon>
        <taxon>Colletotrichum graminicola species complex</taxon>
    </lineage>
</organism>
<dbReference type="Proteomes" id="UP001230504">
    <property type="component" value="Unassembled WGS sequence"/>
</dbReference>
<protein>
    <submittedName>
        <fullName evidence="1">Uncharacterized protein</fullName>
    </submittedName>
</protein>
<accession>A0AAD8PNC9</accession>
<sequence length="152" mass="17362">MNIVGSPARRLREEGREDLPAIPLQEASLTKTGYADRRVSCPEGCTPYRDHLAPSVTQVRWILQLRWAATRVRFLDDPRFFLTWCVQSLVSEICHCSMSNGMRDVYAMLAAPQAGSVLTFDVRRKTTFLRRRRVQKPMVIKAKPEPGKMISV</sequence>
<proteinExistence type="predicted"/>
<evidence type="ECO:0000313" key="1">
    <source>
        <dbReference type="EMBL" id="KAK1572660.1"/>
    </source>
</evidence>
<comment type="caution">
    <text evidence="1">The sequence shown here is derived from an EMBL/GenBank/DDBJ whole genome shotgun (WGS) entry which is preliminary data.</text>
</comment>
<gene>
    <name evidence="1" type="ORF">LY79DRAFT_44204</name>
</gene>
<name>A0AAD8PNC9_9PEZI</name>
<dbReference type="EMBL" id="JAHLJV010000106">
    <property type="protein sequence ID" value="KAK1572660.1"/>
    <property type="molecule type" value="Genomic_DNA"/>
</dbReference>